<name>A0ACB7PK79_9PEZI</name>
<comment type="caution">
    <text evidence="1">The sequence shown here is derived from an EMBL/GenBank/DDBJ whole genome shotgun (WGS) entry which is preliminary data.</text>
</comment>
<evidence type="ECO:0000313" key="1">
    <source>
        <dbReference type="EMBL" id="KAH6641111.1"/>
    </source>
</evidence>
<proteinExistence type="predicted"/>
<sequence>MEHCSSSEVNPGHTSARDIALRLYSQLLSLFSAVIIIIEEDFGGLAAVFHELAMWVISSPRIPSRIRPRVKIVTAQRTHASKRLEWELTAEILTNFNPFRELSFKAADSLWREFFGGIEHISEPQSIGELYRTVPSMALHPPIGAHQLIELLRVALRQFCRCQKQPFSLISAVRANRRDPAPTEFPLVEALKGRVGTLNELSVVSKLIASALTVHRYRPGSVEAAFPPKEIFEEFYLQPLQRLAMQAKLPTIIAQVYAYFAKFAGAAVAGDLDPVAHHQQILKGMSSLLMNCRETCLSCLVRAASNGLPCGHRLCDFCVEILSQDADGQSFRLPKCVFCGAANDTPLHVKPSTAGARILRLAGPVEAAPAIARSLRSLCSAIQSPLSHHFDMVIASGIGMFFAVMLFCKRATVGDCIHHIPNLECAKTSRRGGLNFGRRLRFRWEEVVTNGVRLFLIDKRWRRECGAQAEAGS</sequence>
<gene>
    <name evidence="1" type="ORF">F5144DRAFT_641834</name>
</gene>
<reference evidence="1 2" key="1">
    <citation type="journal article" date="2021" name="Nat. Commun.">
        <title>Genetic determinants of endophytism in the Arabidopsis root mycobiome.</title>
        <authorList>
            <person name="Mesny F."/>
            <person name="Miyauchi S."/>
            <person name="Thiergart T."/>
            <person name="Pickel B."/>
            <person name="Atanasova L."/>
            <person name="Karlsson M."/>
            <person name="Huettel B."/>
            <person name="Barry K.W."/>
            <person name="Haridas S."/>
            <person name="Chen C."/>
            <person name="Bauer D."/>
            <person name="Andreopoulos W."/>
            <person name="Pangilinan J."/>
            <person name="LaButti K."/>
            <person name="Riley R."/>
            <person name="Lipzen A."/>
            <person name="Clum A."/>
            <person name="Drula E."/>
            <person name="Henrissat B."/>
            <person name="Kohler A."/>
            <person name="Grigoriev I.V."/>
            <person name="Martin F.M."/>
            <person name="Hacquard S."/>
        </authorList>
    </citation>
    <scope>NUCLEOTIDE SEQUENCE [LARGE SCALE GENOMIC DNA]</scope>
    <source>
        <strain evidence="1 2">MPI-SDFR-AT-0079</strain>
    </source>
</reference>
<dbReference type="Proteomes" id="UP000724584">
    <property type="component" value="Unassembled WGS sequence"/>
</dbReference>
<evidence type="ECO:0000313" key="2">
    <source>
        <dbReference type="Proteomes" id="UP000724584"/>
    </source>
</evidence>
<accession>A0ACB7PK79</accession>
<dbReference type="EMBL" id="JAGIZQ010000002">
    <property type="protein sequence ID" value="KAH6641111.1"/>
    <property type="molecule type" value="Genomic_DNA"/>
</dbReference>
<keyword evidence="2" id="KW-1185">Reference proteome</keyword>
<organism evidence="1 2">
    <name type="scientific">Chaetomium tenue</name>
    <dbReference type="NCBI Taxonomy" id="1854479"/>
    <lineage>
        <taxon>Eukaryota</taxon>
        <taxon>Fungi</taxon>
        <taxon>Dikarya</taxon>
        <taxon>Ascomycota</taxon>
        <taxon>Pezizomycotina</taxon>
        <taxon>Sordariomycetes</taxon>
        <taxon>Sordariomycetidae</taxon>
        <taxon>Sordariales</taxon>
        <taxon>Chaetomiaceae</taxon>
        <taxon>Chaetomium</taxon>
    </lineage>
</organism>
<protein>
    <submittedName>
        <fullName evidence="1">Uncharacterized protein</fullName>
    </submittedName>
</protein>